<reference evidence="1 2" key="1">
    <citation type="submission" date="2014-04" db="EMBL/GenBank/DDBJ databases">
        <title>Evolutionary Origins and Diversification of the Mycorrhizal Mutualists.</title>
        <authorList>
            <consortium name="DOE Joint Genome Institute"/>
            <consortium name="Mycorrhizal Genomics Consortium"/>
            <person name="Kohler A."/>
            <person name="Kuo A."/>
            <person name="Nagy L.G."/>
            <person name="Floudas D."/>
            <person name="Copeland A."/>
            <person name="Barry K.W."/>
            <person name="Cichocki N."/>
            <person name="Veneault-Fourrey C."/>
            <person name="LaButti K."/>
            <person name="Lindquist E.A."/>
            <person name="Lipzen A."/>
            <person name="Lundell T."/>
            <person name="Morin E."/>
            <person name="Murat C."/>
            <person name="Riley R."/>
            <person name="Ohm R."/>
            <person name="Sun H."/>
            <person name="Tunlid A."/>
            <person name="Henrissat B."/>
            <person name="Grigoriev I.V."/>
            <person name="Hibbett D.S."/>
            <person name="Martin F."/>
        </authorList>
    </citation>
    <scope>NUCLEOTIDE SEQUENCE [LARGE SCALE GENOMIC DNA]</scope>
    <source>
        <strain evidence="1 2">Koide BX008</strain>
    </source>
</reference>
<dbReference type="HOGENOM" id="CLU_2235906_0_0_1"/>
<dbReference type="Proteomes" id="UP000054549">
    <property type="component" value="Unassembled WGS sequence"/>
</dbReference>
<dbReference type="AlphaFoldDB" id="A0A0C2W2K7"/>
<evidence type="ECO:0000313" key="1">
    <source>
        <dbReference type="EMBL" id="KIL55327.1"/>
    </source>
</evidence>
<gene>
    <name evidence="1" type="ORF">M378DRAFT_173694</name>
</gene>
<dbReference type="EMBL" id="KN818531">
    <property type="protein sequence ID" value="KIL55327.1"/>
    <property type="molecule type" value="Genomic_DNA"/>
</dbReference>
<proteinExistence type="predicted"/>
<organism evidence="1 2">
    <name type="scientific">Amanita muscaria (strain Koide BX008)</name>
    <dbReference type="NCBI Taxonomy" id="946122"/>
    <lineage>
        <taxon>Eukaryota</taxon>
        <taxon>Fungi</taxon>
        <taxon>Dikarya</taxon>
        <taxon>Basidiomycota</taxon>
        <taxon>Agaricomycotina</taxon>
        <taxon>Agaricomycetes</taxon>
        <taxon>Agaricomycetidae</taxon>
        <taxon>Agaricales</taxon>
        <taxon>Pluteineae</taxon>
        <taxon>Amanitaceae</taxon>
        <taxon>Amanita</taxon>
    </lineage>
</organism>
<keyword evidence="2" id="KW-1185">Reference proteome</keyword>
<sequence length="105" mass="11326">MCRVNWYGQAQSYEMNLSPFSPTSSDLRGVHVPTRVKGVILFSGLILALGLGRSDTSANWGSGTGTDVKLLPDSIPFTLRVHTPLHVLAVNFLGKTTLSKCIPRG</sequence>
<protein>
    <submittedName>
        <fullName evidence="1">Uncharacterized protein</fullName>
    </submittedName>
</protein>
<evidence type="ECO:0000313" key="2">
    <source>
        <dbReference type="Proteomes" id="UP000054549"/>
    </source>
</evidence>
<name>A0A0C2W2K7_AMAMK</name>
<accession>A0A0C2W2K7</accession>
<dbReference type="InParanoid" id="A0A0C2W2K7"/>